<feature type="region of interest" description="Disordered" evidence="1">
    <location>
        <begin position="456"/>
        <end position="493"/>
    </location>
</feature>
<evidence type="ECO:0008006" key="4">
    <source>
        <dbReference type="Google" id="ProtNLM"/>
    </source>
</evidence>
<evidence type="ECO:0000313" key="2">
    <source>
        <dbReference type="EMBL" id="POS83768.1"/>
    </source>
</evidence>
<reference evidence="2 3" key="1">
    <citation type="submission" date="2017-10" db="EMBL/GenBank/DDBJ databases">
        <title>Development of genomic resources for the powdery mildew, Erysiphe pulchra.</title>
        <authorList>
            <person name="Wadl P.A."/>
            <person name="Mack B.M."/>
            <person name="Moore G."/>
            <person name="Beltz S.B."/>
        </authorList>
    </citation>
    <scope>NUCLEOTIDE SEQUENCE [LARGE SCALE GENOMIC DNA]</scope>
    <source>
        <strain evidence="2">Cflorida</strain>
    </source>
</reference>
<comment type="caution">
    <text evidence="2">The sequence shown here is derived from an EMBL/GenBank/DDBJ whole genome shotgun (WGS) entry which is preliminary data.</text>
</comment>
<proteinExistence type="predicted"/>
<dbReference type="Proteomes" id="UP000237438">
    <property type="component" value="Unassembled WGS sequence"/>
</dbReference>
<dbReference type="Gene3D" id="3.80.10.10">
    <property type="entry name" value="Ribonuclease Inhibitor"/>
    <property type="match status" value="1"/>
</dbReference>
<accession>A0A2S4PP05</accession>
<evidence type="ECO:0000256" key="1">
    <source>
        <dbReference type="SAM" id="MobiDB-lite"/>
    </source>
</evidence>
<dbReference type="SUPFAM" id="SSF52047">
    <property type="entry name" value="RNI-like"/>
    <property type="match status" value="1"/>
</dbReference>
<protein>
    <recommendedName>
        <fullName evidence="4">F-box domain-containing protein</fullName>
    </recommendedName>
</protein>
<feature type="compositionally biased region" description="Polar residues" evidence="1">
    <location>
        <begin position="464"/>
        <end position="490"/>
    </location>
</feature>
<feature type="region of interest" description="Disordered" evidence="1">
    <location>
        <begin position="584"/>
        <end position="607"/>
    </location>
</feature>
<keyword evidence="3" id="KW-1185">Reference proteome</keyword>
<evidence type="ECO:0000313" key="3">
    <source>
        <dbReference type="Proteomes" id="UP000237438"/>
    </source>
</evidence>
<sequence>MKWLRRKKKPSCELSIGVALPRPLFNSPFKGTTVSAQLLSRVPPQTLGRIFCFVCPHTQDESYESCELSALADTCTLCDLRDLGRCARVCKKWYGTVLKTDPAATRYYSIRIDRVHYCELEAIFAEKRRRKSFKSRNTDPEDTAQARLRLLCRTLRNDTGGIALIVHFLKIPYMTREISKADLARTISVLPNLRYVDLPDGAFTDEASCETLRLELQARCPDIRKMSYLKGAEMNLERHIDCNIWRNLEVVELSKLYIDPNILRYALASLPRLRALKVTDMTSFNDRVFTQSDILALFPALVELILEQTPHLTADGLLPYLSRYDTQQTLKTLSLTTTGITPANLPSILSRAGKLENLSINESMPSALPSGVPLLKSNSLRTLRFEVTSSSTDRFNDSTISHYNYLRSSIMSDGLPNLKELYVLDPTFSETLLDLPLPRPNFAYDVDNFHQRHLSHSSLSSLSPTKNRMSTNNPYSSLQRPSSSRMNLANMSPPLTPGFPQALEIYSKGFDEMEWNFNRVSTRVESGRPRRGSAALFTRPTSIYGLSNQTDREWKGAGHDVRKSVIVGNGYGGFLAVPGESDEVRRPLTSGSDRIRIRPGSQGNAWK</sequence>
<gene>
    <name evidence="2" type="ORF">EPUL_004767</name>
</gene>
<dbReference type="STRING" id="225359.A0A2S4PP05"/>
<organism evidence="2 3">
    <name type="scientific">Erysiphe pulchra</name>
    <dbReference type="NCBI Taxonomy" id="225359"/>
    <lineage>
        <taxon>Eukaryota</taxon>
        <taxon>Fungi</taxon>
        <taxon>Dikarya</taxon>
        <taxon>Ascomycota</taxon>
        <taxon>Pezizomycotina</taxon>
        <taxon>Leotiomycetes</taxon>
        <taxon>Erysiphales</taxon>
        <taxon>Erysiphaceae</taxon>
        <taxon>Erysiphe</taxon>
    </lineage>
</organism>
<name>A0A2S4PP05_9PEZI</name>
<dbReference type="InterPro" id="IPR032675">
    <property type="entry name" value="LRR_dom_sf"/>
</dbReference>
<dbReference type="OrthoDB" id="5405297at2759"/>
<dbReference type="AlphaFoldDB" id="A0A2S4PP05"/>
<dbReference type="EMBL" id="PEDP01001367">
    <property type="protein sequence ID" value="POS83768.1"/>
    <property type="molecule type" value="Genomic_DNA"/>
</dbReference>